<sequence length="73" mass="8272">MRYLKCVSVPVLWSMQWTSVDNGVTVVNSKLTGFRVNMCLLVVQTSGWIGNCMYMMSTRWTKFDESTGLGLGR</sequence>
<dbReference type="Proteomes" id="UP000289738">
    <property type="component" value="Chromosome B01"/>
</dbReference>
<name>A0A445B0D6_ARAHY</name>
<evidence type="ECO:0000313" key="2">
    <source>
        <dbReference type="Proteomes" id="UP000289738"/>
    </source>
</evidence>
<organism evidence="1 2">
    <name type="scientific">Arachis hypogaea</name>
    <name type="common">Peanut</name>
    <dbReference type="NCBI Taxonomy" id="3818"/>
    <lineage>
        <taxon>Eukaryota</taxon>
        <taxon>Viridiplantae</taxon>
        <taxon>Streptophyta</taxon>
        <taxon>Embryophyta</taxon>
        <taxon>Tracheophyta</taxon>
        <taxon>Spermatophyta</taxon>
        <taxon>Magnoliopsida</taxon>
        <taxon>eudicotyledons</taxon>
        <taxon>Gunneridae</taxon>
        <taxon>Pentapetalae</taxon>
        <taxon>rosids</taxon>
        <taxon>fabids</taxon>
        <taxon>Fabales</taxon>
        <taxon>Fabaceae</taxon>
        <taxon>Papilionoideae</taxon>
        <taxon>50 kb inversion clade</taxon>
        <taxon>dalbergioids sensu lato</taxon>
        <taxon>Dalbergieae</taxon>
        <taxon>Pterocarpus clade</taxon>
        <taxon>Arachis</taxon>
    </lineage>
</organism>
<gene>
    <name evidence="1" type="ORF">Ahy_B01g057097</name>
</gene>
<dbReference type="AlphaFoldDB" id="A0A445B0D6"/>
<reference evidence="1 2" key="1">
    <citation type="submission" date="2019-01" db="EMBL/GenBank/DDBJ databases">
        <title>Sequencing of cultivated peanut Arachis hypogaea provides insights into genome evolution and oil improvement.</title>
        <authorList>
            <person name="Chen X."/>
        </authorList>
    </citation>
    <scope>NUCLEOTIDE SEQUENCE [LARGE SCALE GENOMIC DNA]</scope>
    <source>
        <strain evidence="2">cv. Fuhuasheng</strain>
        <tissue evidence="1">Leaves</tissue>
    </source>
</reference>
<keyword evidence="2" id="KW-1185">Reference proteome</keyword>
<evidence type="ECO:0000313" key="1">
    <source>
        <dbReference type="EMBL" id="RYR32096.1"/>
    </source>
</evidence>
<accession>A0A445B0D6</accession>
<comment type="caution">
    <text evidence="1">The sequence shown here is derived from an EMBL/GenBank/DDBJ whole genome shotgun (WGS) entry which is preliminary data.</text>
</comment>
<protein>
    <submittedName>
        <fullName evidence="1">Uncharacterized protein</fullName>
    </submittedName>
</protein>
<dbReference type="EMBL" id="SDMP01000011">
    <property type="protein sequence ID" value="RYR32096.1"/>
    <property type="molecule type" value="Genomic_DNA"/>
</dbReference>
<proteinExistence type="predicted"/>